<dbReference type="GeneID" id="59149626"/>
<dbReference type="Pfam" id="PF22578">
    <property type="entry name" value="GGR_cat"/>
    <property type="match status" value="1"/>
</dbReference>
<dbReference type="InterPro" id="IPR054715">
    <property type="entry name" value="GGR_cat"/>
</dbReference>
<evidence type="ECO:0000259" key="1">
    <source>
        <dbReference type="Pfam" id="PF07992"/>
    </source>
</evidence>
<proteinExistence type="predicted"/>
<dbReference type="InParanoid" id="A0A7L9FGQ4"/>
<dbReference type="PRINTS" id="PR00420">
    <property type="entry name" value="RNGMNOXGNASE"/>
</dbReference>
<feature type="domain" description="FAD/NAD(P)-binding" evidence="1">
    <location>
        <begin position="2"/>
        <end position="151"/>
    </location>
</feature>
<dbReference type="InterPro" id="IPR036188">
    <property type="entry name" value="FAD/NAD-bd_sf"/>
</dbReference>
<name>A0A7L9FGQ4_9CREN</name>
<dbReference type="SUPFAM" id="SSF51905">
    <property type="entry name" value="FAD/NAD(P)-binding domain"/>
    <property type="match status" value="1"/>
</dbReference>
<dbReference type="KEGG" id="thel:IG193_06980"/>
<dbReference type="PANTHER" id="PTHR42685:SF21">
    <property type="entry name" value="DEHYDROGENASE (FLAVOPROTEIN)-LIKE PROTEIN"/>
    <property type="match status" value="1"/>
</dbReference>
<dbReference type="InterPro" id="IPR050407">
    <property type="entry name" value="Geranylgeranyl_reductase"/>
</dbReference>
<dbReference type="GO" id="GO:0016491">
    <property type="term" value="F:oxidoreductase activity"/>
    <property type="evidence" value="ECO:0007669"/>
    <property type="project" value="InterPro"/>
</dbReference>
<dbReference type="AlphaFoldDB" id="A0A7L9FGQ4"/>
<feature type="domain" description="Digeranylgeranylglycerophospholipid reductase catalytic" evidence="2">
    <location>
        <begin position="171"/>
        <end position="242"/>
    </location>
</feature>
<sequence length="376" mass="42228">MFKVAVVGLGPAGSAALRRLNELGVEAIGIERKVSVETPTVCGEFLPEPETIPFISEKPSVRLAFKYIGLAKRLNTFEEVRLEIEGVKTFRMKIRGFTISRKELAERLVEGSNYILGDDVVYVKREAGHYVIKTRKGRTIESEYIISAEGYPSLTRQFVGCQARLDDADLALGVNMKMQTPGMEERILYMYASPRTPGGYAWIIPHRDGVSNVGIGVRYSFIRKGVNPIRLLHDFIELNPHNYFESSKALEPPRSRWIPVSGFYASPTCGKVLFAGDSLGATNPINGGGIFTSMALGILAAESVWLDNPSIYQERAWREVGSILLVGRRYRRLVDFMYSNWRYSGLLALVPEKFMARVIKGEKTFLYYFLTPGRES</sequence>
<reference evidence="3 4" key="1">
    <citation type="submission" date="2020-10" db="EMBL/GenBank/DDBJ databases">
        <title>Thermofilum lucidum 3507LT sp. nov. a novel member of Thermofilaceae family isolated from Chile hot spring, and proposal of description order Thermofilales.</title>
        <authorList>
            <person name="Zayulina K.S."/>
            <person name="Elcheninov A.G."/>
            <person name="Toshchakov S.V."/>
            <person name="Kublanov I.V."/>
        </authorList>
    </citation>
    <scope>NUCLEOTIDE SEQUENCE [LARGE SCALE GENOMIC DNA]</scope>
    <source>
        <strain evidence="3 4">3507LT</strain>
    </source>
</reference>
<dbReference type="InterPro" id="IPR023753">
    <property type="entry name" value="FAD/NAD-binding_dom"/>
</dbReference>
<evidence type="ECO:0000313" key="4">
    <source>
        <dbReference type="Proteomes" id="UP000594121"/>
    </source>
</evidence>
<dbReference type="Pfam" id="PF07992">
    <property type="entry name" value="Pyr_redox_2"/>
    <property type="match status" value="1"/>
</dbReference>
<dbReference type="RefSeq" id="WP_192818464.1">
    <property type="nucleotide sequence ID" value="NZ_CP062310.1"/>
</dbReference>
<gene>
    <name evidence="3" type="ORF">IG193_06980</name>
</gene>
<evidence type="ECO:0000313" key="3">
    <source>
        <dbReference type="EMBL" id="QOJ78492.1"/>
    </source>
</evidence>
<evidence type="ECO:0000259" key="2">
    <source>
        <dbReference type="Pfam" id="PF22578"/>
    </source>
</evidence>
<dbReference type="Gene3D" id="3.30.9.10">
    <property type="entry name" value="D-Amino Acid Oxidase, subunit A, domain 2"/>
    <property type="match status" value="1"/>
</dbReference>
<dbReference type="EMBL" id="CP062310">
    <property type="protein sequence ID" value="QOJ78492.1"/>
    <property type="molecule type" value="Genomic_DNA"/>
</dbReference>
<dbReference type="PANTHER" id="PTHR42685">
    <property type="entry name" value="GERANYLGERANYL DIPHOSPHATE REDUCTASE"/>
    <property type="match status" value="1"/>
</dbReference>
<protein>
    <submittedName>
        <fullName evidence="3">NAD(P)/FAD-dependent oxidoreductase</fullName>
    </submittedName>
</protein>
<keyword evidence="4" id="KW-1185">Reference proteome</keyword>
<dbReference type="Proteomes" id="UP000594121">
    <property type="component" value="Chromosome"/>
</dbReference>
<organism evidence="3 4">
    <name type="scientific">Infirmifilum lucidum</name>
    <dbReference type="NCBI Taxonomy" id="2776706"/>
    <lineage>
        <taxon>Archaea</taxon>
        <taxon>Thermoproteota</taxon>
        <taxon>Thermoprotei</taxon>
        <taxon>Thermofilales</taxon>
        <taxon>Thermofilaceae</taxon>
        <taxon>Infirmifilum</taxon>
    </lineage>
</organism>
<accession>A0A7L9FGQ4</accession>
<dbReference type="Gene3D" id="3.50.50.60">
    <property type="entry name" value="FAD/NAD(P)-binding domain"/>
    <property type="match status" value="1"/>
</dbReference>